<accession>A0A4Y3VTP5</accession>
<evidence type="ECO:0000259" key="1">
    <source>
        <dbReference type="Pfam" id="PF01717"/>
    </source>
</evidence>
<dbReference type="GO" id="GO:0008270">
    <property type="term" value="F:zinc ion binding"/>
    <property type="evidence" value="ECO:0007669"/>
    <property type="project" value="InterPro"/>
</dbReference>
<keyword evidence="3" id="KW-1185">Reference proteome</keyword>
<dbReference type="Proteomes" id="UP000317881">
    <property type="component" value="Unassembled WGS sequence"/>
</dbReference>
<dbReference type="Gene3D" id="3.20.20.210">
    <property type="match status" value="1"/>
</dbReference>
<comment type="caution">
    <text evidence="2">The sequence shown here is derived from an EMBL/GenBank/DDBJ whole genome shotgun (WGS) entry which is preliminary data.</text>
</comment>
<evidence type="ECO:0000313" key="2">
    <source>
        <dbReference type="EMBL" id="GEC10207.1"/>
    </source>
</evidence>
<protein>
    <recommendedName>
        <fullName evidence="1">Cobalamin-independent methionine synthase MetE C-terminal/archaeal domain-containing protein</fullName>
    </recommendedName>
</protein>
<name>A0A4Y3VTP5_9ACTN</name>
<evidence type="ECO:0000313" key="3">
    <source>
        <dbReference type="Proteomes" id="UP000317881"/>
    </source>
</evidence>
<dbReference type="InterPro" id="IPR038071">
    <property type="entry name" value="UROD/MetE-like_sf"/>
</dbReference>
<sequence length="49" mass="5306">MCYAEFGDVPQAFDDLDTHVISLEAARSHMQVARELASPGYPREAGPGV</sequence>
<reference evidence="2 3" key="1">
    <citation type="submission" date="2019-06" db="EMBL/GenBank/DDBJ databases">
        <title>Whole genome shotgun sequence of Streptomyces spinoverrucosus NBRC 14228.</title>
        <authorList>
            <person name="Hosoyama A."/>
            <person name="Uohara A."/>
            <person name="Ohji S."/>
            <person name="Ichikawa N."/>
        </authorList>
    </citation>
    <scope>NUCLEOTIDE SEQUENCE [LARGE SCALE GENOMIC DNA]</scope>
    <source>
        <strain evidence="2 3">NBRC 14228</strain>
    </source>
</reference>
<dbReference type="EMBL" id="BJND01000097">
    <property type="protein sequence ID" value="GEC10207.1"/>
    <property type="molecule type" value="Genomic_DNA"/>
</dbReference>
<feature type="domain" description="Cobalamin-independent methionine synthase MetE C-terminal/archaeal" evidence="1">
    <location>
        <begin position="1"/>
        <end position="49"/>
    </location>
</feature>
<dbReference type="GO" id="GO:0003871">
    <property type="term" value="F:5-methyltetrahydropteroyltriglutamate-homocysteine S-methyltransferase activity"/>
    <property type="evidence" value="ECO:0007669"/>
    <property type="project" value="InterPro"/>
</dbReference>
<gene>
    <name evidence="2" type="ORF">SSP24_78620</name>
</gene>
<organism evidence="2 3">
    <name type="scientific">Streptomyces spinoverrucosus</name>
    <dbReference type="NCBI Taxonomy" id="284043"/>
    <lineage>
        <taxon>Bacteria</taxon>
        <taxon>Bacillati</taxon>
        <taxon>Actinomycetota</taxon>
        <taxon>Actinomycetes</taxon>
        <taxon>Kitasatosporales</taxon>
        <taxon>Streptomycetaceae</taxon>
        <taxon>Streptomyces</taxon>
    </lineage>
</organism>
<proteinExistence type="predicted"/>
<dbReference type="Pfam" id="PF01717">
    <property type="entry name" value="Meth_synt_2"/>
    <property type="match status" value="1"/>
</dbReference>
<dbReference type="GO" id="GO:0009086">
    <property type="term" value="P:methionine biosynthetic process"/>
    <property type="evidence" value="ECO:0007669"/>
    <property type="project" value="InterPro"/>
</dbReference>
<dbReference type="AlphaFoldDB" id="A0A4Y3VTP5"/>
<dbReference type="InterPro" id="IPR002629">
    <property type="entry name" value="Met_Synth_C/arc"/>
</dbReference>